<dbReference type="GO" id="GO:0044545">
    <property type="term" value="C:NSL complex"/>
    <property type="evidence" value="ECO:0007669"/>
    <property type="project" value="TreeGrafter"/>
</dbReference>
<feature type="domain" description="KANL2-like probable zinc-finger" evidence="15">
    <location>
        <begin position="305"/>
        <end position="357"/>
    </location>
</feature>
<feature type="domain" description="KANL2-like probable zinc-finger" evidence="15">
    <location>
        <begin position="24"/>
        <end position="90"/>
    </location>
</feature>
<feature type="compositionally biased region" description="Polar residues" evidence="14">
    <location>
        <begin position="393"/>
        <end position="408"/>
    </location>
</feature>
<accession>A0AAN9ATK1</accession>
<evidence type="ECO:0000256" key="5">
    <source>
        <dbReference type="ARBA" id="ARBA00022553"/>
    </source>
</evidence>
<evidence type="ECO:0000256" key="2">
    <source>
        <dbReference type="ARBA" id="ARBA00004173"/>
    </source>
</evidence>
<dbReference type="PANTHER" id="PTHR13453">
    <property type="entry name" value="KAT8 REGULATORY NSL COMPLEX SUBUNIT 2"/>
    <property type="match status" value="1"/>
</dbReference>
<evidence type="ECO:0000256" key="8">
    <source>
        <dbReference type="ARBA" id="ARBA00023128"/>
    </source>
</evidence>
<gene>
    <name evidence="16" type="ORF">V1264_008456</name>
</gene>
<comment type="subunit">
    <text evidence="13">Component of the NSL complex at least composed of KAT8/MOF, KANSL1, KANSL2, KANSL3, MCRS1, PHF20, OGT1/OGT, WDR5 and HCFC1.</text>
</comment>
<evidence type="ECO:0000256" key="6">
    <source>
        <dbReference type="ARBA" id="ARBA00022843"/>
    </source>
</evidence>
<evidence type="ECO:0000256" key="10">
    <source>
        <dbReference type="ARBA" id="ARBA00032947"/>
    </source>
</evidence>
<keyword evidence="7" id="KW-0156">Chromatin regulator</keyword>
<dbReference type="GO" id="GO:0006325">
    <property type="term" value="P:chromatin organization"/>
    <property type="evidence" value="ECO:0007669"/>
    <property type="project" value="UniProtKB-KW"/>
</dbReference>
<evidence type="ECO:0000256" key="12">
    <source>
        <dbReference type="ARBA" id="ARBA00093359"/>
    </source>
</evidence>
<evidence type="ECO:0000256" key="9">
    <source>
        <dbReference type="ARBA" id="ARBA00023242"/>
    </source>
</evidence>
<sequence length="482" mass="54357">MMRGKAALLSNLKARGAGTEGHVCAYSHRSCTQRRLDGYEFCMKHILEDKNSPYKQCTYTAPRTNRRCSNAAPKFDRSDRKDGRFCSEHHKRMVISRQRARRLRRPKETAETLLGELAASNNTALDTSADAKRLRRSDSMASKALEYASSSDSDMETPSVDQAWRRDNDSEAESIDSDQEDPLKHAGVYSQEEAALLLRDKLIRLQSLYIEQFKRLQHVLREKRRKFLHTYKQEREKLGPIQAYRQESSQRRKYERLQSMKRYHKFFGKEALLHQKCNNRRIAVAEGVNHRPPTFSRCIAATPDGRCNKRVVPASKFCMGHILKDPHQVLFEPCAFRNGQCREAVFSLDEVSVCRRHYAAAAAPSFTASASQTEDPTEVKKELADTETPADRPTTTSSHEPMATESNSYPALSTNQALGFLSPESHFDQDVTMATESGGLGGSVGGEDRLNSSGEGNLDIGDLDLSMGPDELIRLVDAELFQ</sequence>
<evidence type="ECO:0000256" key="3">
    <source>
        <dbReference type="ARBA" id="ARBA00015508"/>
    </source>
</evidence>
<evidence type="ECO:0000256" key="4">
    <source>
        <dbReference type="ARBA" id="ARBA00022499"/>
    </source>
</evidence>
<dbReference type="PANTHER" id="PTHR13453:SF1">
    <property type="entry name" value="KAT8 REGULATORY NSL COMPLEX SUBUNIT 2"/>
    <property type="match status" value="1"/>
</dbReference>
<keyword evidence="9" id="KW-0539">Nucleus</keyword>
<keyword evidence="17" id="KW-1185">Reference proteome</keyword>
<comment type="caution">
    <text evidence="16">The sequence shown here is derived from an EMBL/GenBank/DDBJ whole genome shotgun (WGS) entry which is preliminary data.</text>
</comment>
<dbReference type="InterPro" id="IPR026316">
    <property type="entry name" value="NSL2"/>
</dbReference>
<protein>
    <recommendedName>
        <fullName evidence="3">KAT8 regulatory NSL complex subunit 2</fullName>
    </recommendedName>
    <alternativeName>
        <fullName evidence="11">NSL complex protein NSL2</fullName>
    </alternativeName>
    <alternativeName>
        <fullName evidence="10">Non-specific lethal 2 homolog</fullName>
    </alternativeName>
</protein>
<keyword evidence="4" id="KW-1017">Isopeptide bond</keyword>
<keyword evidence="8" id="KW-0496">Mitochondrion</keyword>
<dbReference type="Proteomes" id="UP001374579">
    <property type="component" value="Unassembled WGS sequence"/>
</dbReference>
<feature type="region of interest" description="Disordered" evidence="14">
    <location>
        <begin position="365"/>
        <end position="408"/>
    </location>
</feature>
<dbReference type="GO" id="GO:0005739">
    <property type="term" value="C:mitochondrion"/>
    <property type="evidence" value="ECO:0007669"/>
    <property type="project" value="UniProtKB-SubCell"/>
</dbReference>
<feature type="compositionally biased region" description="Acidic residues" evidence="14">
    <location>
        <begin position="170"/>
        <end position="180"/>
    </location>
</feature>
<comment type="function">
    <text evidence="12">Non-catalytic component of the NSL histone acetyltransferase complex, a multiprotein complex that mediates histone H4 acetylation at 'Lys-5'- and 'Lys-8' (H4K5ac and H4K8ac) at transcription start sites and promotes transcription initiation. Required for NSL complex stability and for transcription of intraciliary transport genes in both ciliated and non-ciliated cells by regulating histone H4 acetylation at 'Lys-5'- and 'Lys-12' (H4K5ac and H4K12ac). This is necessary for cilium assembly in ciliated cells and for organization of the microtubule cytoskeleton in non-ciliated cells. Required within the NSL complex to maintain nuclear architecture stability by promoting KAT8-mediated acetylation of lamin LMNA.</text>
</comment>
<dbReference type="EMBL" id="JBAMIC010000021">
    <property type="protein sequence ID" value="KAK7092759.1"/>
    <property type="molecule type" value="Genomic_DNA"/>
</dbReference>
<dbReference type="InterPro" id="IPR025927">
    <property type="entry name" value="Znf_KANL2-like"/>
</dbReference>
<evidence type="ECO:0000313" key="16">
    <source>
        <dbReference type="EMBL" id="KAK7092759.1"/>
    </source>
</evidence>
<evidence type="ECO:0000256" key="13">
    <source>
        <dbReference type="ARBA" id="ARBA00093543"/>
    </source>
</evidence>
<dbReference type="Pfam" id="PF13891">
    <property type="entry name" value="zf-C3HC3H_KANSL2"/>
    <property type="match status" value="2"/>
</dbReference>
<reference evidence="16 17" key="1">
    <citation type="submission" date="2024-02" db="EMBL/GenBank/DDBJ databases">
        <title>Chromosome-scale genome assembly of the rough periwinkle Littorina saxatilis.</title>
        <authorList>
            <person name="De Jode A."/>
            <person name="Faria R."/>
            <person name="Formenti G."/>
            <person name="Sims Y."/>
            <person name="Smith T.P."/>
            <person name="Tracey A."/>
            <person name="Wood J.M.D."/>
            <person name="Zagrodzka Z.B."/>
            <person name="Johannesson K."/>
            <person name="Butlin R.K."/>
            <person name="Leder E.H."/>
        </authorList>
    </citation>
    <scope>NUCLEOTIDE SEQUENCE [LARGE SCALE GENOMIC DNA]</scope>
    <source>
        <strain evidence="16">Snail1</strain>
        <tissue evidence="16">Muscle</tissue>
    </source>
</reference>
<proteinExistence type="predicted"/>
<keyword evidence="5" id="KW-0597">Phosphoprotein</keyword>
<comment type="subcellular location">
    <subcellularLocation>
        <location evidence="2">Mitochondrion</location>
    </subcellularLocation>
    <subcellularLocation>
        <location evidence="1">Nucleus</location>
    </subcellularLocation>
</comment>
<evidence type="ECO:0000313" key="17">
    <source>
        <dbReference type="Proteomes" id="UP001374579"/>
    </source>
</evidence>
<evidence type="ECO:0000256" key="14">
    <source>
        <dbReference type="SAM" id="MobiDB-lite"/>
    </source>
</evidence>
<evidence type="ECO:0000259" key="15">
    <source>
        <dbReference type="Pfam" id="PF13891"/>
    </source>
</evidence>
<evidence type="ECO:0000256" key="11">
    <source>
        <dbReference type="ARBA" id="ARBA00033378"/>
    </source>
</evidence>
<name>A0AAN9ATK1_9CAEN</name>
<organism evidence="16 17">
    <name type="scientific">Littorina saxatilis</name>
    <dbReference type="NCBI Taxonomy" id="31220"/>
    <lineage>
        <taxon>Eukaryota</taxon>
        <taxon>Metazoa</taxon>
        <taxon>Spiralia</taxon>
        <taxon>Lophotrochozoa</taxon>
        <taxon>Mollusca</taxon>
        <taxon>Gastropoda</taxon>
        <taxon>Caenogastropoda</taxon>
        <taxon>Littorinimorpha</taxon>
        <taxon>Littorinoidea</taxon>
        <taxon>Littorinidae</taxon>
        <taxon>Littorina</taxon>
    </lineage>
</organism>
<evidence type="ECO:0000256" key="1">
    <source>
        <dbReference type="ARBA" id="ARBA00004123"/>
    </source>
</evidence>
<dbReference type="GO" id="GO:0005634">
    <property type="term" value="C:nucleus"/>
    <property type="evidence" value="ECO:0007669"/>
    <property type="project" value="UniProtKB-SubCell"/>
</dbReference>
<evidence type="ECO:0000256" key="7">
    <source>
        <dbReference type="ARBA" id="ARBA00022853"/>
    </source>
</evidence>
<dbReference type="AlphaFoldDB" id="A0AAN9ATK1"/>
<feature type="region of interest" description="Disordered" evidence="14">
    <location>
        <begin position="128"/>
        <end position="183"/>
    </location>
</feature>
<feature type="compositionally biased region" description="Basic and acidic residues" evidence="14">
    <location>
        <begin position="129"/>
        <end position="138"/>
    </location>
</feature>
<keyword evidence="6" id="KW-0832">Ubl conjugation</keyword>